<dbReference type="PANTHER" id="PTHR42034">
    <property type="entry name" value="CHROMOSOME 7, WHOLE GENOME SHOTGUN SEQUENCE-RELATED"/>
    <property type="match status" value="1"/>
</dbReference>
<reference evidence="1" key="1">
    <citation type="submission" date="2023-10" db="EMBL/GenBank/DDBJ databases">
        <authorList>
            <person name="Hackl T."/>
        </authorList>
    </citation>
    <scope>NUCLEOTIDE SEQUENCE</scope>
</reference>
<keyword evidence="2" id="KW-1185">Reference proteome</keyword>
<comment type="caution">
    <text evidence="1">The sequence shown here is derived from an EMBL/GenBank/DDBJ whole genome shotgun (WGS) entry which is preliminary data.</text>
</comment>
<gene>
    <name evidence="1" type="ORF">KHLLAP_LOCUS702</name>
</gene>
<dbReference type="InterPro" id="IPR023213">
    <property type="entry name" value="CAT-like_dom_sf"/>
</dbReference>
<evidence type="ECO:0000313" key="2">
    <source>
        <dbReference type="Proteomes" id="UP001295740"/>
    </source>
</evidence>
<accession>A0AAI8YAM0</accession>
<proteinExistence type="predicted"/>
<protein>
    <submittedName>
        <fullName evidence="1">Uu.00g030870.m01.CDS01</fullName>
    </submittedName>
</protein>
<dbReference type="Gene3D" id="3.30.559.10">
    <property type="entry name" value="Chloramphenicol acetyltransferase-like domain"/>
    <property type="match status" value="1"/>
</dbReference>
<dbReference type="EMBL" id="CAUWAG010000003">
    <property type="protein sequence ID" value="CAJ2500234.1"/>
    <property type="molecule type" value="Genomic_DNA"/>
</dbReference>
<name>A0AAI8YAM0_9PEZI</name>
<dbReference type="PANTHER" id="PTHR42034:SF1">
    <property type="entry name" value="CONDENSATION DOMAIN-CONTAINING PROTEIN"/>
    <property type="match status" value="1"/>
</dbReference>
<dbReference type="Proteomes" id="UP001295740">
    <property type="component" value="Unassembled WGS sequence"/>
</dbReference>
<organism evidence="1 2">
    <name type="scientific">Anthostomella pinea</name>
    <dbReference type="NCBI Taxonomy" id="933095"/>
    <lineage>
        <taxon>Eukaryota</taxon>
        <taxon>Fungi</taxon>
        <taxon>Dikarya</taxon>
        <taxon>Ascomycota</taxon>
        <taxon>Pezizomycotina</taxon>
        <taxon>Sordariomycetes</taxon>
        <taxon>Xylariomycetidae</taxon>
        <taxon>Xylariales</taxon>
        <taxon>Xylariaceae</taxon>
        <taxon>Anthostomella</taxon>
    </lineage>
</organism>
<sequence length="188" mass="20313">MEYIVPNPAVLERWTEETLHIISDSSCNPEDLIASIKPSPYMTAYFLQGQQQLILHTAHWRTDGFGALQLLNNCFEAIMSDQDPSTLSWGDEVARLAPGIEEGLGLPENPTPEIQAATARHLATGARGIRRSLTEATTTAVMAACETRGLALLAAVHASLAAANLLNAASSSNPNDHYTSIMRFSLQP</sequence>
<dbReference type="AlphaFoldDB" id="A0AAI8YAM0"/>
<evidence type="ECO:0000313" key="1">
    <source>
        <dbReference type="EMBL" id="CAJ2500234.1"/>
    </source>
</evidence>